<evidence type="ECO:0000313" key="3">
    <source>
        <dbReference type="EMBL" id="UQN15046.1"/>
    </source>
</evidence>
<feature type="region of interest" description="Disordered" evidence="1">
    <location>
        <begin position="815"/>
        <end position="870"/>
    </location>
</feature>
<organism evidence="3">
    <name type="scientific">Gulosibacter sediminis</name>
    <dbReference type="NCBI Taxonomy" id="1729695"/>
    <lineage>
        <taxon>Bacteria</taxon>
        <taxon>Bacillati</taxon>
        <taxon>Actinomycetota</taxon>
        <taxon>Actinomycetes</taxon>
        <taxon>Micrococcales</taxon>
        <taxon>Microbacteriaceae</taxon>
        <taxon>Gulosibacter</taxon>
    </lineage>
</organism>
<proteinExistence type="predicted"/>
<evidence type="ECO:0000259" key="2">
    <source>
        <dbReference type="PROSITE" id="PS50043"/>
    </source>
</evidence>
<dbReference type="PROSITE" id="PS50043">
    <property type="entry name" value="HTH_LUXR_2"/>
    <property type="match status" value="1"/>
</dbReference>
<dbReference type="SMART" id="SM00421">
    <property type="entry name" value="HTH_LUXR"/>
    <property type="match status" value="1"/>
</dbReference>
<dbReference type="InterPro" id="IPR016032">
    <property type="entry name" value="Sig_transdc_resp-reg_C-effctor"/>
</dbReference>
<dbReference type="PRINTS" id="PR00038">
    <property type="entry name" value="HTHLUXR"/>
</dbReference>
<dbReference type="CDD" id="cd06170">
    <property type="entry name" value="LuxR_C_like"/>
    <property type="match status" value="1"/>
</dbReference>
<protein>
    <submittedName>
        <fullName evidence="3">Helix-turn-helix transcriptional regulator</fullName>
    </submittedName>
</protein>
<dbReference type="EMBL" id="CP097160">
    <property type="protein sequence ID" value="UQN15046.1"/>
    <property type="molecule type" value="Genomic_DNA"/>
</dbReference>
<gene>
    <name evidence="3" type="ORF">M3M28_00840</name>
</gene>
<dbReference type="Pfam" id="PF00196">
    <property type="entry name" value="GerE"/>
    <property type="match status" value="1"/>
</dbReference>
<dbReference type="SUPFAM" id="SSF46894">
    <property type="entry name" value="C-terminal effector domain of the bipartite response regulators"/>
    <property type="match status" value="1"/>
</dbReference>
<dbReference type="InterPro" id="IPR000792">
    <property type="entry name" value="Tscrpt_reg_LuxR_C"/>
</dbReference>
<accession>A0ABY4MX93</accession>
<feature type="domain" description="HTH luxR-type" evidence="2">
    <location>
        <begin position="746"/>
        <end position="811"/>
    </location>
</feature>
<name>A0ABY4MX93_9MICO</name>
<evidence type="ECO:0000256" key="1">
    <source>
        <dbReference type="SAM" id="MobiDB-lite"/>
    </source>
</evidence>
<sequence>MPTSIWKSVPTLVRTRFAPIWDELPQLTVVSVFPGWGATVWLEQCVAHLAEHEPETRVVETVTRAQLRRHLNEVNPAEQLVLVADSLVNAVDDNMWPRILAELEANPRLRVVMTSVDTPPFEQLYDIDVIALSERDLAFTEEEVEALVELTTGRAQPALATRVGEGTYGHPMLVTRQLRVRLGQQYGSTWRIAETSPLVFVLERSGRRSAGGAMRPSKIWQVLHGARSLRSFSASQLQTHFQDDANLVDSDFAEMFQRFRYLPFLARSIDFELGEERLMWAANVWQARLQELTDEERTAMFEQGLATARAHGRLTGELHYLMSLGRFTEADALVAGNYQQILQVIDDVQASYIVEALIDPHETPALSIMQNEVRWTNGTPIRELLPRARVAHAALRDRTARTPQDELDRASMLAYTALFLGERARTVRYLDYVLELSAGPLGEALQGSEQAARSRAASHFGLLLWVAVMADQMTTALRLGEQALRYGTSSDRAQPQRQDSLAAVEDFLGLRQLGEHALPAGHGIVGHTLALRLVEEGRDAEAIEVLEAPVFVRIAAAAKSSLQTFTMLVRGLAAPESFSERDVQRALEKSEEVWNDAYPSTMSAFAALTVYLNQGNRAAASALVERVGDADDYLANTMRTIWDQWHGEYESSLGWVQPEALGDIPRFSLLNRVLHAASQLRLQRAAPAVRGLNAMWREFESSALLRWSLRYLPRASVEAMLELEGQLDGRVVAVVRASLGDAHHVEWYESFALTRSEIEVLELLDQGLKNTEVASERHVTIATVRSQLKSIYRKLGAAGRAEALEIAHRNQLLGREAAPEDFSDHGTKPIRAVPRNGERGAAPVPPVGDDGTAGGGGGQDSFPRSTAADK</sequence>
<dbReference type="InterPro" id="IPR036388">
    <property type="entry name" value="WH-like_DNA-bd_sf"/>
</dbReference>
<dbReference type="Gene3D" id="1.10.10.10">
    <property type="entry name" value="Winged helix-like DNA-binding domain superfamily/Winged helix DNA-binding domain"/>
    <property type="match status" value="1"/>
</dbReference>
<reference evidence="3" key="1">
    <citation type="submission" date="2022-05" db="EMBL/GenBank/DDBJ databases">
        <title>Complete genome sequence of toluene-degrading Gulosibacter sediminis strain ACHW.36C.</title>
        <authorList>
            <person name="Wai A.C."/>
            <person name="Lai G.K."/>
            <person name="Griffin S.D."/>
            <person name="Leung F.C."/>
        </authorList>
    </citation>
    <scope>NUCLEOTIDE SEQUENCE [LARGE SCALE GENOMIC DNA]</scope>
    <source>
        <strain evidence="3">ACHW.36C</strain>
    </source>
</reference>